<sequence length="64" mass="7248">MTRNSFDSECIYCREKFVVLIGNIPVCPKSGLSIEAKPIKFEKIQTRLLESTSIIVELSKERAS</sequence>
<proteinExistence type="predicted"/>
<comment type="caution">
    <text evidence="1">The sequence shown here is derived from an EMBL/GenBank/DDBJ whole genome shotgun (WGS) entry which is preliminary data.</text>
</comment>
<accession>A0A1F7YIT7</accession>
<name>A0A1F7YIT7_9BACT</name>
<evidence type="ECO:0000313" key="1">
    <source>
        <dbReference type="EMBL" id="OGM27193.1"/>
    </source>
</evidence>
<gene>
    <name evidence="1" type="ORF">A2628_04115</name>
</gene>
<evidence type="ECO:0000313" key="2">
    <source>
        <dbReference type="Proteomes" id="UP000179221"/>
    </source>
</evidence>
<protein>
    <recommendedName>
        <fullName evidence="3">Spt4/RpoE2 zinc finger domain-containing protein</fullName>
    </recommendedName>
</protein>
<reference evidence="1 2" key="1">
    <citation type="journal article" date="2016" name="Nat. Commun.">
        <title>Thousands of microbial genomes shed light on interconnected biogeochemical processes in an aquifer system.</title>
        <authorList>
            <person name="Anantharaman K."/>
            <person name="Brown C.T."/>
            <person name="Hug L.A."/>
            <person name="Sharon I."/>
            <person name="Castelle C.J."/>
            <person name="Probst A.J."/>
            <person name="Thomas B.C."/>
            <person name="Singh A."/>
            <person name="Wilkins M.J."/>
            <person name="Karaoz U."/>
            <person name="Brodie E.L."/>
            <person name="Williams K.H."/>
            <person name="Hubbard S.S."/>
            <person name="Banfield J.F."/>
        </authorList>
    </citation>
    <scope>NUCLEOTIDE SEQUENCE [LARGE SCALE GENOMIC DNA]</scope>
</reference>
<dbReference type="AlphaFoldDB" id="A0A1F7YIT7"/>
<organism evidence="1 2">
    <name type="scientific">Candidatus Woesebacteria bacterium RIFCSPHIGHO2_01_FULL_40_22</name>
    <dbReference type="NCBI Taxonomy" id="1802499"/>
    <lineage>
        <taxon>Bacteria</taxon>
        <taxon>Candidatus Woeseibacteriota</taxon>
    </lineage>
</organism>
<dbReference type="EMBL" id="MGGL01000005">
    <property type="protein sequence ID" value="OGM27193.1"/>
    <property type="molecule type" value="Genomic_DNA"/>
</dbReference>
<evidence type="ECO:0008006" key="3">
    <source>
        <dbReference type="Google" id="ProtNLM"/>
    </source>
</evidence>
<dbReference type="Proteomes" id="UP000179221">
    <property type="component" value="Unassembled WGS sequence"/>
</dbReference>